<comment type="caution">
    <text evidence="1">The sequence shown here is derived from an EMBL/GenBank/DDBJ whole genome shotgun (WGS) entry which is preliminary data.</text>
</comment>
<gene>
    <name evidence="1" type="ORF">B0J12DRAFT_690948</name>
</gene>
<protein>
    <submittedName>
        <fullName evidence="1">Uncharacterized protein</fullName>
    </submittedName>
</protein>
<evidence type="ECO:0000313" key="2">
    <source>
        <dbReference type="Proteomes" id="UP000774617"/>
    </source>
</evidence>
<proteinExistence type="predicted"/>
<reference evidence="1 2" key="1">
    <citation type="journal article" date="2021" name="Nat. Commun.">
        <title>Genetic determinants of endophytism in the Arabidopsis root mycobiome.</title>
        <authorList>
            <person name="Mesny F."/>
            <person name="Miyauchi S."/>
            <person name="Thiergart T."/>
            <person name="Pickel B."/>
            <person name="Atanasova L."/>
            <person name="Karlsson M."/>
            <person name="Huettel B."/>
            <person name="Barry K.W."/>
            <person name="Haridas S."/>
            <person name="Chen C."/>
            <person name="Bauer D."/>
            <person name="Andreopoulos W."/>
            <person name="Pangilinan J."/>
            <person name="LaButti K."/>
            <person name="Riley R."/>
            <person name="Lipzen A."/>
            <person name="Clum A."/>
            <person name="Drula E."/>
            <person name="Henrissat B."/>
            <person name="Kohler A."/>
            <person name="Grigoriev I.V."/>
            <person name="Martin F.M."/>
            <person name="Hacquard S."/>
        </authorList>
    </citation>
    <scope>NUCLEOTIDE SEQUENCE [LARGE SCALE GENOMIC DNA]</scope>
    <source>
        <strain evidence="1 2">MPI-SDFR-AT-0080</strain>
    </source>
</reference>
<organism evidence="1 2">
    <name type="scientific">Macrophomina phaseolina</name>
    <dbReference type="NCBI Taxonomy" id="35725"/>
    <lineage>
        <taxon>Eukaryota</taxon>
        <taxon>Fungi</taxon>
        <taxon>Dikarya</taxon>
        <taxon>Ascomycota</taxon>
        <taxon>Pezizomycotina</taxon>
        <taxon>Dothideomycetes</taxon>
        <taxon>Dothideomycetes incertae sedis</taxon>
        <taxon>Botryosphaeriales</taxon>
        <taxon>Botryosphaeriaceae</taxon>
        <taxon>Macrophomina</taxon>
    </lineage>
</organism>
<dbReference type="EMBL" id="JAGTJR010000095">
    <property type="protein sequence ID" value="KAH7012011.1"/>
    <property type="molecule type" value="Genomic_DNA"/>
</dbReference>
<accession>A0ABQ8FQT3</accession>
<evidence type="ECO:0000313" key="1">
    <source>
        <dbReference type="EMBL" id="KAH7012011.1"/>
    </source>
</evidence>
<keyword evidence="2" id="KW-1185">Reference proteome</keyword>
<name>A0ABQ8FQT3_9PEZI</name>
<dbReference type="Proteomes" id="UP000774617">
    <property type="component" value="Unassembled WGS sequence"/>
</dbReference>
<sequence length="444" mass="50748">MEDQQNLDSTCLGVAIDHRLRKLFKPVGQRTNIEMRTRERSHVQHIYEMGLDHGLQHRPVSSKELEVTSQLSMPEARGGIAIALLQPAQSHPYDSGIEQVISGCPTLCALAEVFYTVSRHTVIQLDEVTVIDSMPYTEPEDRLSGLERQNKRNDFYRAIKKKRPDVLLCMWKKRRDMPSLADGTQSLGVGRSFKDPKLPLSSTFLTYRLNAFHPSYAVNYNPQFACFRQLLILEIARACGIQRGEWREAEWMGELRRRCRIKAQSLSNRSNLGMNMLASDFENALQMIERFVRESMQTAFQDNQAALYETFIDNIISERCSDASLCLAYVHNTIASVHPDDITEEDDQGMETILKATIKTQRRLGQLFKNGCPHYLVPFNNFAKDIRNSLTFSNNPKHKITVEWTPGTLCSLLLRLSEDIEAQLSVWHLSDLDVDQLAQRLSAI</sequence>